<dbReference type="EC" id="1.1.1.25" evidence="4"/>
<dbReference type="GO" id="GO:0009073">
    <property type="term" value="P:aromatic amino acid family biosynthetic process"/>
    <property type="evidence" value="ECO:0007669"/>
    <property type="project" value="UniProtKB-KW"/>
</dbReference>
<comment type="pathway">
    <text evidence="1">Metabolic intermediate biosynthesis; chorismate biosynthesis; chorismate from D-erythrose 4-phosphate and phosphoenolpyruvate: step 4/7.</text>
</comment>
<evidence type="ECO:0000259" key="3">
    <source>
        <dbReference type="Pfam" id="PF08501"/>
    </source>
</evidence>
<dbReference type="InterPro" id="IPR022893">
    <property type="entry name" value="Shikimate_DH_fam"/>
</dbReference>
<dbReference type="Gene3D" id="3.40.50.10860">
    <property type="entry name" value="Leucine Dehydrogenase, chain A, domain 1"/>
    <property type="match status" value="1"/>
</dbReference>
<protein>
    <submittedName>
        <fullName evidence="4">Shikimate dehydrogenase</fullName>
        <ecNumber evidence="4">1.1.1.25</ecNumber>
    </submittedName>
</protein>
<dbReference type="Proteomes" id="UP000032545">
    <property type="component" value="Unassembled WGS sequence"/>
</dbReference>
<dbReference type="CDD" id="cd01065">
    <property type="entry name" value="NAD_bind_Shikimate_DH"/>
    <property type="match status" value="1"/>
</dbReference>
<comment type="caution">
    <text evidence="4">The sequence shown here is derived from an EMBL/GenBank/DDBJ whole genome shotgun (WGS) entry which is preliminary data.</text>
</comment>
<keyword evidence="5" id="KW-1185">Reference proteome</keyword>
<accession>A0A0D8BAE1</accession>
<dbReference type="InterPro" id="IPR036291">
    <property type="entry name" value="NAD(P)-bd_dom_sf"/>
</dbReference>
<dbReference type="PATRIC" id="fig|1502723.3.peg.4441"/>
<organism evidence="4 5">
    <name type="scientific">Frankia torreyi</name>
    <dbReference type="NCBI Taxonomy" id="1856"/>
    <lineage>
        <taxon>Bacteria</taxon>
        <taxon>Bacillati</taxon>
        <taxon>Actinomycetota</taxon>
        <taxon>Actinomycetes</taxon>
        <taxon>Frankiales</taxon>
        <taxon>Frankiaceae</taxon>
        <taxon>Frankia</taxon>
    </lineage>
</organism>
<proteinExistence type="predicted"/>
<evidence type="ECO:0000313" key="5">
    <source>
        <dbReference type="Proteomes" id="UP000032545"/>
    </source>
</evidence>
<dbReference type="GO" id="GO:0019632">
    <property type="term" value="P:shikimate metabolic process"/>
    <property type="evidence" value="ECO:0007669"/>
    <property type="project" value="TreeGrafter"/>
</dbReference>
<evidence type="ECO:0000256" key="2">
    <source>
        <dbReference type="ARBA" id="ARBA00023141"/>
    </source>
</evidence>
<dbReference type="PANTHER" id="PTHR21089">
    <property type="entry name" value="SHIKIMATE DEHYDROGENASE"/>
    <property type="match status" value="1"/>
</dbReference>
<reference evidence="5" key="1">
    <citation type="submission" date="2015-02" db="EMBL/GenBank/DDBJ databases">
        <title>Draft Genome of Frankia sp. CpI1-S.</title>
        <authorList>
            <person name="Oshone R.T."/>
            <person name="Ngom M."/>
            <person name="Ghodhbane-Gtari F."/>
            <person name="Gtari M."/>
            <person name="Morris K."/>
            <person name="Thomas K."/>
            <person name="Sen A."/>
            <person name="Tisa L.S."/>
        </authorList>
    </citation>
    <scope>NUCLEOTIDE SEQUENCE [LARGE SCALE GENOMIC DNA]</scope>
    <source>
        <strain evidence="5">CpI1-S</strain>
    </source>
</reference>
<dbReference type="SUPFAM" id="SSF53223">
    <property type="entry name" value="Aminoacid dehydrogenase-like, N-terminal domain"/>
    <property type="match status" value="1"/>
</dbReference>
<dbReference type="InterPro" id="IPR013708">
    <property type="entry name" value="Shikimate_DH-bd_N"/>
</dbReference>
<name>A0A0D8BAE1_9ACTN</name>
<reference evidence="4 5" key="2">
    <citation type="journal article" date="2016" name="Genome Announc.">
        <title>Permanent Draft Genome Sequences for Two Variants of Frankia sp. Strain CpI1, the First Frankia Strain Isolated from Root Nodules of Comptonia peregrina.</title>
        <authorList>
            <person name="Oshone R."/>
            <person name="Hurst S.G.IV."/>
            <person name="Abebe-Akele F."/>
            <person name="Simpson S."/>
            <person name="Morris K."/>
            <person name="Thomas W.K."/>
            <person name="Tisa L.S."/>
        </authorList>
    </citation>
    <scope>NUCLEOTIDE SEQUENCE [LARGE SCALE GENOMIC DNA]</scope>
    <source>
        <strain evidence="5">CpI1-S</strain>
    </source>
</reference>
<keyword evidence="2" id="KW-0057">Aromatic amino acid biosynthesis</keyword>
<feature type="domain" description="Shikimate dehydrogenase substrate binding N-terminal" evidence="3">
    <location>
        <begin position="23"/>
        <end position="106"/>
    </location>
</feature>
<dbReference type="PANTHER" id="PTHR21089:SF1">
    <property type="entry name" value="BIFUNCTIONAL 3-DEHYDROQUINATE DEHYDRATASE_SHIKIMATE DEHYDROGENASE, CHLOROPLASTIC"/>
    <property type="match status" value="1"/>
</dbReference>
<dbReference type="AlphaFoldDB" id="A0A0D8BAE1"/>
<dbReference type="GO" id="GO:0004764">
    <property type="term" value="F:shikimate 3-dehydrogenase (NADP+) activity"/>
    <property type="evidence" value="ECO:0007669"/>
    <property type="project" value="UniProtKB-EC"/>
</dbReference>
<dbReference type="EMBL" id="JYFN01000042">
    <property type="protein sequence ID" value="KJE21166.1"/>
    <property type="molecule type" value="Genomic_DNA"/>
</dbReference>
<gene>
    <name evidence="4" type="ORF">FF36_04506</name>
</gene>
<sequence length="279" mass="28648">MTTPTITTPTSLPVSGTTRLYAVIGDPVAQVQAPALLNPLFARLAIDAVLVPVHARPADFATVLRGLAATGNLDGVLVTIPHKVAACTLATEHSPAARISGSANVLRRLPGGGWLADNFDGAGFVRGLTAAGHPVRGTRVALMGAGGAGSAIAVALLDAGCGLLSLYDPDRAKCADLLARLDERWPGRAVAGPEPALRDADLAVNATPLGLRPGDPLPFPPDALPAGCVVADIIMKPPRTRLLDAAGALGLPTHPGIHMLAHQLDLYRSFFQLGPADRT</sequence>
<keyword evidence="2" id="KW-0028">Amino-acid biosynthesis</keyword>
<evidence type="ECO:0000256" key="1">
    <source>
        <dbReference type="ARBA" id="ARBA00004871"/>
    </source>
</evidence>
<dbReference type="Pfam" id="PF08501">
    <property type="entry name" value="Shikimate_dh_N"/>
    <property type="match status" value="1"/>
</dbReference>
<dbReference type="InterPro" id="IPR046346">
    <property type="entry name" value="Aminoacid_DH-like_N_sf"/>
</dbReference>
<dbReference type="GO" id="GO:0009423">
    <property type="term" value="P:chorismate biosynthetic process"/>
    <property type="evidence" value="ECO:0007669"/>
    <property type="project" value="TreeGrafter"/>
</dbReference>
<dbReference type="Gene3D" id="3.40.50.720">
    <property type="entry name" value="NAD(P)-binding Rossmann-like Domain"/>
    <property type="match status" value="1"/>
</dbReference>
<keyword evidence="4" id="KW-0560">Oxidoreductase</keyword>
<dbReference type="SUPFAM" id="SSF51735">
    <property type="entry name" value="NAD(P)-binding Rossmann-fold domains"/>
    <property type="match status" value="1"/>
</dbReference>
<evidence type="ECO:0000313" key="4">
    <source>
        <dbReference type="EMBL" id="KJE21166.1"/>
    </source>
</evidence>